<organism evidence="1 2">
    <name type="scientific">Portunus trituberculatus</name>
    <name type="common">Swimming crab</name>
    <name type="synonym">Neptunus trituberculatus</name>
    <dbReference type="NCBI Taxonomy" id="210409"/>
    <lineage>
        <taxon>Eukaryota</taxon>
        <taxon>Metazoa</taxon>
        <taxon>Ecdysozoa</taxon>
        <taxon>Arthropoda</taxon>
        <taxon>Crustacea</taxon>
        <taxon>Multicrustacea</taxon>
        <taxon>Malacostraca</taxon>
        <taxon>Eumalacostraca</taxon>
        <taxon>Eucarida</taxon>
        <taxon>Decapoda</taxon>
        <taxon>Pleocyemata</taxon>
        <taxon>Brachyura</taxon>
        <taxon>Eubrachyura</taxon>
        <taxon>Portunoidea</taxon>
        <taxon>Portunidae</taxon>
        <taxon>Portuninae</taxon>
        <taxon>Portunus</taxon>
    </lineage>
</organism>
<proteinExistence type="predicted"/>
<name>A0A5B7I069_PORTR</name>
<gene>
    <name evidence="1" type="ORF">E2C01_068483</name>
</gene>
<dbReference type="Proteomes" id="UP000324222">
    <property type="component" value="Unassembled WGS sequence"/>
</dbReference>
<sequence>MRTLIRDTYTSWSKVTCGVPQGSVLAGDAKVLRVIKTQEDCLLLQEDINKIYVWSKKWKLEFNAKKYHIKELGKCKRRKVWNYLVGEEQIIKTKKEKDLG</sequence>
<accession>A0A5B7I069</accession>
<evidence type="ECO:0000313" key="2">
    <source>
        <dbReference type="Proteomes" id="UP000324222"/>
    </source>
</evidence>
<keyword evidence="2" id="KW-1185">Reference proteome</keyword>
<dbReference type="AlphaFoldDB" id="A0A5B7I069"/>
<evidence type="ECO:0008006" key="3">
    <source>
        <dbReference type="Google" id="ProtNLM"/>
    </source>
</evidence>
<dbReference type="EMBL" id="VSRR010038300">
    <property type="protein sequence ID" value="MPC74134.1"/>
    <property type="molecule type" value="Genomic_DNA"/>
</dbReference>
<protein>
    <recommendedName>
        <fullName evidence="3">Reverse transcriptase domain-containing protein</fullName>
    </recommendedName>
</protein>
<reference evidence="1 2" key="1">
    <citation type="submission" date="2019-05" db="EMBL/GenBank/DDBJ databases">
        <title>Another draft genome of Portunus trituberculatus and its Hox gene families provides insights of decapod evolution.</title>
        <authorList>
            <person name="Jeong J.-H."/>
            <person name="Song I."/>
            <person name="Kim S."/>
            <person name="Choi T."/>
            <person name="Kim D."/>
            <person name="Ryu S."/>
            <person name="Kim W."/>
        </authorList>
    </citation>
    <scope>NUCLEOTIDE SEQUENCE [LARGE SCALE GENOMIC DNA]</scope>
    <source>
        <tissue evidence="1">Muscle</tissue>
    </source>
</reference>
<evidence type="ECO:0000313" key="1">
    <source>
        <dbReference type="EMBL" id="MPC74134.1"/>
    </source>
</evidence>
<comment type="caution">
    <text evidence="1">The sequence shown here is derived from an EMBL/GenBank/DDBJ whole genome shotgun (WGS) entry which is preliminary data.</text>
</comment>